<organism evidence="2 3">
    <name type="scientific">Leptospira perdikensis</name>
    <dbReference type="NCBI Taxonomy" id="2484948"/>
    <lineage>
        <taxon>Bacteria</taxon>
        <taxon>Pseudomonadati</taxon>
        <taxon>Spirochaetota</taxon>
        <taxon>Spirochaetia</taxon>
        <taxon>Leptospirales</taxon>
        <taxon>Leptospiraceae</taxon>
        <taxon>Leptospira</taxon>
    </lineage>
</organism>
<accession>A0A4R9JIP9</accession>
<sequence>MFVQTISQIRSNANQILKLFSLILLCLNPMNTFAFKDKSECERFHSGTFIFNSSFGEVIIVRNKSEDISYRVYPKSFVRSSVKWISPCVAEFKAIEINDDIFSPEFRKMLMNGSSKLYITETFSDGYSYKITEESSSKVNYGKVKFYTGSLPAK</sequence>
<feature type="chain" id="PRO_5020765534" description="SH3 domain-containing protein" evidence="1">
    <location>
        <begin position="35"/>
        <end position="154"/>
    </location>
</feature>
<evidence type="ECO:0000313" key="2">
    <source>
        <dbReference type="EMBL" id="TGL44816.1"/>
    </source>
</evidence>
<dbReference type="EMBL" id="RQGA01000003">
    <property type="protein sequence ID" value="TGL44816.1"/>
    <property type="molecule type" value="Genomic_DNA"/>
</dbReference>
<name>A0A4R9JIP9_9LEPT</name>
<protein>
    <recommendedName>
        <fullName evidence="4">SH3 domain-containing protein</fullName>
    </recommendedName>
</protein>
<keyword evidence="3" id="KW-1185">Reference proteome</keyword>
<evidence type="ECO:0008006" key="4">
    <source>
        <dbReference type="Google" id="ProtNLM"/>
    </source>
</evidence>
<gene>
    <name evidence="2" type="ORF">EHQ49_04950</name>
</gene>
<evidence type="ECO:0000256" key="1">
    <source>
        <dbReference type="SAM" id="SignalP"/>
    </source>
</evidence>
<feature type="signal peptide" evidence="1">
    <location>
        <begin position="1"/>
        <end position="34"/>
    </location>
</feature>
<comment type="caution">
    <text evidence="2">The sequence shown here is derived from an EMBL/GenBank/DDBJ whole genome shotgun (WGS) entry which is preliminary data.</text>
</comment>
<evidence type="ECO:0000313" key="3">
    <source>
        <dbReference type="Proteomes" id="UP000298125"/>
    </source>
</evidence>
<reference evidence="2" key="1">
    <citation type="journal article" date="2019" name="PLoS Negl. Trop. Dis.">
        <title>Revisiting the worldwide diversity of Leptospira species in the environment.</title>
        <authorList>
            <person name="Vincent A.T."/>
            <person name="Schiettekatte O."/>
            <person name="Bourhy P."/>
            <person name="Veyrier F.J."/>
            <person name="Picardeau M."/>
        </authorList>
    </citation>
    <scope>NUCLEOTIDE SEQUENCE [LARGE SCALE GENOMIC DNA]</scope>
    <source>
        <strain evidence="2">201702692</strain>
    </source>
</reference>
<dbReference type="AlphaFoldDB" id="A0A4R9JIP9"/>
<dbReference type="Proteomes" id="UP000298125">
    <property type="component" value="Unassembled WGS sequence"/>
</dbReference>
<proteinExistence type="predicted"/>
<keyword evidence="1" id="KW-0732">Signal</keyword>
<dbReference type="OrthoDB" id="331511at2"/>